<sequence>MSSVEKISRLTQMQRFLDQIKVDVTRDREKLFMETFQLPKEELDTRLFFGMFDLHSDIDSLKQQLNRISLCDYESYIQNELTRLQAKYPSGKPIQFELFILDQHDEFVKKKLGGVSAYTEWNGHMCFIVGADEGVRDTLKSVIFHEYHHHWRMSKLNMTEGNETLLDRLVLEGLAEHFVRIELGDAFLGPYKSVLSEKEAQKLWDTTFRHHIHDRGNRTDSYMFGDKEMQLPFWGGYSLGYHLVEWYLNENSEWKIEELTELPSKSFIVKR</sequence>
<evidence type="ECO:0000313" key="1">
    <source>
        <dbReference type="EMBL" id="UXH46545.1"/>
    </source>
</evidence>
<protein>
    <submittedName>
        <fullName evidence="1">DUF2268 domain-containing protein</fullName>
    </submittedName>
</protein>
<gene>
    <name evidence="1" type="ORF">N5C46_11035</name>
</gene>
<keyword evidence="2" id="KW-1185">Reference proteome</keyword>
<proteinExistence type="predicted"/>
<evidence type="ECO:0000313" key="2">
    <source>
        <dbReference type="Proteomes" id="UP001064027"/>
    </source>
</evidence>
<name>A0ACD4CCZ7_9BACI</name>
<reference evidence="1" key="1">
    <citation type="submission" date="2022-09" db="EMBL/GenBank/DDBJ databases">
        <title>Complete genome sequence of Rossellomorea vietnamensis strain RL-WG62, a newly isolated PGPR with the potential for plant salinity stress alleviation.</title>
        <authorList>
            <person name="Ren L."/>
            <person name="Wang G."/>
            <person name="Hu H."/>
        </authorList>
    </citation>
    <scope>NUCLEOTIDE SEQUENCE</scope>
    <source>
        <strain evidence="1">RL-WG62</strain>
    </source>
</reference>
<accession>A0ACD4CCZ7</accession>
<dbReference type="Proteomes" id="UP001064027">
    <property type="component" value="Chromosome"/>
</dbReference>
<dbReference type="EMBL" id="CP104558">
    <property type="protein sequence ID" value="UXH46545.1"/>
    <property type="molecule type" value="Genomic_DNA"/>
</dbReference>
<organism evidence="1 2">
    <name type="scientific">Rossellomorea vietnamensis</name>
    <dbReference type="NCBI Taxonomy" id="218284"/>
    <lineage>
        <taxon>Bacteria</taxon>
        <taxon>Bacillati</taxon>
        <taxon>Bacillota</taxon>
        <taxon>Bacilli</taxon>
        <taxon>Bacillales</taxon>
        <taxon>Bacillaceae</taxon>
        <taxon>Rossellomorea</taxon>
    </lineage>
</organism>